<feature type="transmembrane region" description="Helical" evidence="7">
    <location>
        <begin position="312"/>
        <end position="336"/>
    </location>
</feature>
<feature type="region of interest" description="Disordered" evidence="6">
    <location>
        <begin position="437"/>
        <end position="480"/>
    </location>
</feature>
<feature type="domain" description="GOST seven transmembrane" evidence="9">
    <location>
        <begin position="178"/>
        <end position="420"/>
    </location>
</feature>
<evidence type="ECO:0000256" key="6">
    <source>
        <dbReference type="SAM" id="MobiDB-lite"/>
    </source>
</evidence>
<feature type="compositionally biased region" description="Basic and acidic residues" evidence="6">
    <location>
        <begin position="439"/>
        <end position="455"/>
    </location>
</feature>
<comment type="subcellular location">
    <subcellularLocation>
        <location evidence="1">Membrane</location>
        <topology evidence="1">Multi-pass membrane protein</topology>
    </subcellularLocation>
</comment>
<accession>A0ABN9SEC4</accession>
<dbReference type="InterPro" id="IPR009637">
    <property type="entry name" value="GPR107/GPR108-like"/>
</dbReference>
<evidence type="ECO:0000313" key="11">
    <source>
        <dbReference type="Proteomes" id="UP001189429"/>
    </source>
</evidence>
<organism evidence="10 11">
    <name type="scientific">Prorocentrum cordatum</name>
    <dbReference type="NCBI Taxonomy" id="2364126"/>
    <lineage>
        <taxon>Eukaryota</taxon>
        <taxon>Sar</taxon>
        <taxon>Alveolata</taxon>
        <taxon>Dinophyceae</taxon>
        <taxon>Prorocentrales</taxon>
        <taxon>Prorocentraceae</taxon>
        <taxon>Prorocentrum</taxon>
    </lineage>
</organism>
<feature type="transmembrane region" description="Helical" evidence="7">
    <location>
        <begin position="400"/>
        <end position="418"/>
    </location>
</feature>
<evidence type="ECO:0000256" key="2">
    <source>
        <dbReference type="ARBA" id="ARBA00022692"/>
    </source>
</evidence>
<keyword evidence="11" id="KW-1185">Reference proteome</keyword>
<evidence type="ECO:0000256" key="7">
    <source>
        <dbReference type="SAM" id="Phobius"/>
    </source>
</evidence>
<feature type="transmembrane region" description="Helical" evidence="7">
    <location>
        <begin position="243"/>
        <end position="268"/>
    </location>
</feature>
<evidence type="ECO:0000313" key="10">
    <source>
        <dbReference type="EMBL" id="CAK0830343.1"/>
    </source>
</evidence>
<evidence type="ECO:0000256" key="4">
    <source>
        <dbReference type="ARBA" id="ARBA00022989"/>
    </source>
</evidence>
<dbReference type="PANTHER" id="PTHR21229:SF1">
    <property type="entry name" value="GH17801P"/>
    <property type="match status" value="1"/>
</dbReference>
<dbReference type="InterPro" id="IPR053937">
    <property type="entry name" value="GOST_TM"/>
</dbReference>
<proteinExistence type="predicted"/>
<reference evidence="10" key="1">
    <citation type="submission" date="2023-10" db="EMBL/GenBank/DDBJ databases">
        <authorList>
            <person name="Chen Y."/>
            <person name="Shah S."/>
            <person name="Dougan E. K."/>
            <person name="Thang M."/>
            <person name="Chan C."/>
        </authorList>
    </citation>
    <scope>NUCLEOTIDE SEQUENCE [LARGE SCALE GENOMIC DNA]</scope>
</reference>
<evidence type="ECO:0000256" key="3">
    <source>
        <dbReference type="ARBA" id="ARBA00022729"/>
    </source>
</evidence>
<evidence type="ECO:0000259" key="9">
    <source>
        <dbReference type="Pfam" id="PF06814"/>
    </source>
</evidence>
<feature type="transmembrane region" description="Helical" evidence="7">
    <location>
        <begin position="357"/>
        <end position="380"/>
    </location>
</feature>
<dbReference type="Pfam" id="PF06814">
    <property type="entry name" value="GOST_TM"/>
    <property type="match status" value="1"/>
</dbReference>
<gene>
    <name evidence="10" type="ORF">PCOR1329_LOCUS29012</name>
</gene>
<keyword evidence="3 8" id="KW-0732">Signal</keyword>
<keyword evidence="5 7" id="KW-0472">Membrane</keyword>
<dbReference type="Proteomes" id="UP001189429">
    <property type="component" value="Unassembled WGS sequence"/>
</dbReference>
<feature type="transmembrane region" description="Helical" evidence="7">
    <location>
        <begin position="181"/>
        <end position="201"/>
    </location>
</feature>
<feature type="transmembrane region" description="Helical" evidence="7">
    <location>
        <begin position="280"/>
        <end position="300"/>
    </location>
</feature>
<dbReference type="EMBL" id="CAUYUJ010010826">
    <property type="protein sequence ID" value="CAK0830343.1"/>
    <property type="molecule type" value="Genomic_DNA"/>
</dbReference>
<protein>
    <recommendedName>
        <fullName evidence="9">GOST seven transmembrane domain-containing protein</fullName>
    </recommendedName>
</protein>
<dbReference type="PANTHER" id="PTHR21229">
    <property type="entry name" value="LUNG SEVEN TRANSMEMBRANE RECEPTOR"/>
    <property type="match status" value="1"/>
</dbReference>
<evidence type="ECO:0000256" key="5">
    <source>
        <dbReference type="ARBA" id="ARBA00023136"/>
    </source>
</evidence>
<feature type="transmembrane region" description="Helical" evidence="7">
    <location>
        <begin position="208"/>
        <end position="231"/>
    </location>
</feature>
<comment type="caution">
    <text evidence="10">The sequence shown here is derived from an EMBL/GenBank/DDBJ whole genome shotgun (WGS) entry which is preliminary data.</text>
</comment>
<feature type="signal peptide" evidence="8">
    <location>
        <begin position="1"/>
        <end position="22"/>
    </location>
</feature>
<evidence type="ECO:0000256" key="8">
    <source>
        <dbReference type="SAM" id="SignalP"/>
    </source>
</evidence>
<evidence type="ECO:0000256" key="1">
    <source>
        <dbReference type="ARBA" id="ARBA00004141"/>
    </source>
</evidence>
<feature type="chain" id="PRO_5047003322" description="GOST seven transmembrane domain-containing protein" evidence="8">
    <location>
        <begin position="23"/>
        <end position="594"/>
    </location>
</feature>
<keyword evidence="2 7" id="KW-0812">Transmembrane</keyword>
<sequence>MPPARTFALLVTFGQAFWLSSGETFKLEKRPIPSAYSLQGLSAFTVYAPPDGPPAKADDGPFVEFKGLQAHSTDPNKGDVDLENYASLQLSLISKEDYDSHIAKGPLCIGDQLSSEGTVMHMNTVGFTKSQFLHKSLNKTGVYFLIMSNCGNVSLAEVSGQVAVRNPFGYMSGTEYHKMTFYGYTTVVYMALAIIWGGLCLTWMQELIAIHAIVGLVIGLKLLECVCWTVHLYTMNLSGDSSDAIVCVLVMLTTLTCYTSYTFILVIAQGWRMTEEVVDDWMLLKMGLFGVVWVVISYLREGAMVHRQTFQISFNFMTLTAVGSFVVNIMIFAWIFSSLARLSRHLKDRSLDEQLKAVSRFTVALICSLAASVLVALLQLLDSMGSLQVSWKYQYFADGGLSQVNFACMVVVAMWVWMPKAGSAQLGYSLPVGQNEEDGLWKEDGGEDNVEHDGGNKAPPATLGAADQDRPLIPSRPGARSTWRADLRRVARSPSGGENAALAPFPPSSFPPLFRSLPPAGARAPSGGGAGGAGLRRFPVPSGSFLHLPSCLFCPPSCSRQLRRLGRAVAEVACGSRRVSVAPPASVRVGSVSR</sequence>
<name>A0ABN9SEC4_9DINO</name>
<keyword evidence="4 7" id="KW-1133">Transmembrane helix</keyword>